<dbReference type="SUPFAM" id="SSF52980">
    <property type="entry name" value="Restriction endonuclease-like"/>
    <property type="match status" value="1"/>
</dbReference>
<sequence length="218" mass="23335">MVAMAIESQATQPEETGTHTSPAAASRPKPEEAFARAPQTARELFDALPPLPGHRAEVIEGNLIVSPMGSPEHGWMAADLHDVLLPARRERGWRGAPGTVNICIEGPRDSLAPDYVLSPAECPRWGEGELLSSGVLMVAEVVSRSSTHTDRESKRRLYAVGGVPVYLLIDPIAPEPAVTAFSEIKDGVYQVMSTVIVGTPIKLPAPVGLELDTSIFKV</sequence>
<feature type="compositionally biased region" description="Polar residues" evidence="1">
    <location>
        <begin position="8"/>
        <end position="23"/>
    </location>
</feature>
<dbReference type="InterPro" id="IPR011335">
    <property type="entry name" value="Restrct_endonuc-II-like"/>
</dbReference>
<protein>
    <recommendedName>
        <fullName evidence="2">Putative restriction endonuclease domain-containing protein</fullName>
    </recommendedName>
</protein>
<gene>
    <name evidence="3" type="ORF">GCM10022419_015160</name>
</gene>
<keyword evidence="4" id="KW-1185">Reference proteome</keyword>
<dbReference type="RefSeq" id="WP_345559875.1">
    <property type="nucleotide sequence ID" value="NZ_BAABDQ010000003.1"/>
</dbReference>
<evidence type="ECO:0000259" key="2">
    <source>
        <dbReference type="Pfam" id="PF05685"/>
    </source>
</evidence>
<evidence type="ECO:0000313" key="3">
    <source>
        <dbReference type="EMBL" id="GAA3536401.1"/>
    </source>
</evidence>
<feature type="domain" description="Putative restriction endonuclease" evidence="2">
    <location>
        <begin position="43"/>
        <end position="212"/>
    </location>
</feature>
<dbReference type="Gene3D" id="3.90.1570.10">
    <property type="entry name" value="tt1808, chain A"/>
    <property type="match status" value="1"/>
</dbReference>
<feature type="region of interest" description="Disordered" evidence="1">
    <location>
        <begin position="1"/>
        <end position="35"/>
    </location>
</feature>
<evidence type="ECO:0000256" key="1">
    <source>
        <dbReference type="SAM" id="MobiDB-lite"/>
    </source>
</evidence>
<dbReference type="Pfam" id="PF05685">
    <property type="entry name" value="Uma2"/>
    <property type="match status" value="1"/>
</dbReference>
<accession>A0ABP6VM95</accession>
<dbReference type="InterPro" id="IPR012296">
    <property type="entry name" value="Nuclease_put_TT1808"/>
</dbReference>
<dbReference type="InterPro" id="IPR008538">
    <property type="entry name" value="Uma2"/>
</dbReference>
<reference evidence="4" key="1">
    <citation type="journal article" date="2019" name="Int. J. Syst. Evol. Microbiol.">
        <title>The Global Catalogue of Microorganisms (GCM) 10K type strain sequencing project: providing services to taxonomists for standard genome sequencing and annotation.</title>
        <authorList>
            <consortium name="The Broad Institute Genomics Platform"/>
            <consortium name="The Broad Institute Genome Sequencing Center for Infectious Disease"/>
            <person name="Wu L."/>
            <person name="Ma J."/>
        </authorList>
    </citation>
    <scope>NUCLEOTIDE SEQUENCE [LARGE SCALE GENOMIC DNA]</scope>
    <source>
        <strain evidence="4">JCM 17326</strain>
    </source>
</reference>
<dbReference type="EMBL" id="BAABDQ010000003">
    <property type="protein sequence ID" value="GAA3536401.1"/>
    <property type="molecule type" value="Genomic_DNA"/>
</dbReference>
<dbReference type="PANTHER" id="PTHR35400:SF3">
    <property type="entry name" value="SLL1072 PROTEIN"/>
    <property type="match status" value="1"/>
</dbReference>
<dbReference type="CDD" id="cd06260">
    <property type="entry name" value="DUF820-like"/>
    <property type="match status" value="1"/>
</dbReference>
<comment type="caution">
    <text evidence="3">The sequence shown here is derived from an EMBL/GenBank/DDBJ whole genome shotgun (WGS) entry which is preliminary data.</text>
</comment>
<dbReference type="Proteomes" id="UP001500630">
    <property type="component" value="Unassembled WGS sequence"/>
</dbReference>
<dbReference type="PANTHER" id="PTHR35400">
    <property type="entry name" value="SLR1083 PROTEIN"/>
    <property type="match status" value="1"/>
</dbReference>
<organism evidence="3 4">
    <name type="scientific">Nonomuraea rosea</name>
    <dbReference type="NCBI Taxonomy" id="638574"/>
    <lineage>
        <taxon>Bacteria</taxon>
        <taxon>Bacillati</taxon>
        <taxon>Actinomycetota</taxon>
        <taxon>Actinomycetes</taxon>
        <taxon>Streptosporangiales</taxon>
        <taxon>Streptosporangiaceae</taxon>
        <taxon>Nonomuraea</taxon>
    </lineage>
</organism>
<evidence type="ECO:0000313" key="4">
    <source>
        <dbReference type="Proteomes" id="UP001500630"/>
    </source>
</evidence>
<proteinExistence type="predicted"/>
<name>A0ABP6VM95_9ACTN</name>